<accession>A0A1J5S3C5</accession>
<dbReference type="AlphaFoldDB" id="A0A1J5S3C5"/>
<comment type="caution">
    <text evidence="1">The sequence shown here is derived from an EMBL/GenBank/DDBJ whole genome shotgun (WGS) entry which is preliminary data.</text>
</comment>
<proteinExistence type="predicted"/>
<dbReference type="EMBL" id="MLJW01000072">
    <property type="protein sequence ID" value="OIR02759.1"/>
    <property type="molecule type" value="Genomic_DNA"/>
</dbReference>
<name>A0A1J5S3C5_9ZZZZ</name>
<reference evidence="1" key="1">
    <citation type="submission" date="2016-10" db="EMBL/GenBank/DDBJ databases">
        <title>Sequence of Gallionella enrichment culture.</title>
        <authorList>
            <person name="Poehlein A."/>
            <person name="Muehling M."/>
            <person name="Daniel R."/>
        </authorList>
    </citation>
    <scope>NUCLEOTIDE SEQUENCE</scope>
</reference>
<protein>
    <submittedName>
        <fullName evidence="1">Uncharacterized protein</fullName>
    </submittedName>
</protein>
<evidence type="ECO:0000313" key="1">
    <source>
        <dbReference type="EMBL" id="OIR02759.1"/>
    </source>
</evidence>
<gene>
    <name evidence="1" type="ORF">GALL_152130</name>
</gene>
<sequence>MEKIGKVWCAMMSPEPVGRADGQRQQEMEAALEAARDQARVLLAQLAPMYPTIASQTRDRFGAGAWVDSWARQIVVNGLTQAELDAGLQAIGPVAAQTGAPFSFSMFLAACRPPHVLAADLEARQNRTGIALGWNGQTESMKAARAAAFKKIQAIRSRRVADQ</sequence>
<organism evidence="1">
    <name type="scientific">mine drainage metagenome</name>
    <dbReference type="NCBI Taxonomy" id="410659"/>
    <lineage>
        <taxon>unclassified sequences</taxon>
        <taxon>metagenomes</taxon>
        <taxon>ecological metagenomes</taxon>
    </lineage>
</organism>